<name>A0ABW4VKB8_9BACT</name>
<accession>A0ABW4VKB8</accession>
<proteinExistence type="predicted"/>
<dbReference type="Proteomes" id="UP001597361">
    <property type="component" value="Unassembled WGS sequence"/>
</dbReference>
<keyword evidence="2" id="KW-1185">Reference proteome</keyword>
<dbReference type="RefSeq" id="WP_376884832.1">
    <property type="nucleotide sequence ID" value="NZ_JBHUHR010000021.1"/>
</dbReference>
<dbReference type="EMBL" id="JBHUHR010000021">
    <property type="protein sequence ID" value="MFD2034559.1"/>
    <property type="molecule type" value="Genomic_DNA"/>
</dbReference>
<comment type="caution">
    <text evidence="1">The sequence shown here is derived from an EMBL/GenBank/DDBJ whole genome shotgun (WGS) entry which is preliminary data.</text>
</comment>
<gene>
    <name evidence="1" type="ORF">ACFSKL_07155</name>
</gene>
<evidence type="ECO:0000313" key="2">
    <source>
        <dbReference type="Proteomes" id="UP001597361"/>
    </source>
</evidence>
<reference evidence="2" key="1">
    <citation type="journal article" date="2019" name="Int. J. Syst. Evol. Microbiol.">
        <title>The Global Catalogue of Microorganisms (GCM) 10K type strain sequencing project: providing services to taxonomists for standard genome sequencing and annotation.</title>
        <authorList>
            <consortium name="The Broad Institute Genomics Platform"/>
            <consortium name="The Broad Institute Genome Sequencing Center for Infectious Disease"/>
            <person name="Wu L."/>
            <person name="Ma J."/>
        </authorList>
    </citation>
    <scope>NUCLEOTIDE SEQUENCE [LARGE SCALE GENOMIC DNA]</scope>
    <source>
        <strain evidence="2">CGMCC 1.15180</strain>
    </source>
</reference>
<organism evidence="1 2">
    <name type="scientific">Belliella marina</name>
    <dbReference type="NCBI Taxonomy" id="1644146"/>
    <lineage>
        <taxon>Bacteria</taxon>
        <taxon>Pseudomonadati</taxon>
        <taxon>Bacteroidota</taxon>
        <taxon>Cytophagia</taxon>
        <taxon>Cytophagales</taxon>
        <taxon>Cyclobacteriaceae</taxon>
        <taxon>Belliella</taxon>
    </lineage>
</organism>
<evidence type="ECO:0000313" key="1">
    <source>
        <dbReference type="EMBL" id="MFD2034559.1"/>
    </source>
</evidence>
<protein>
    <submittedName>
        <fullName evidence="1">Uncharacterized protein</fullName>
    </submittedName>
</protein>
<sequence length="135" mass="15434">MKNHDIGNSMLITHYSGFILSNILETEFSKRESKNEDGKSENFQLNNIQIIFFSDDKSALVYLGSINFQSMIDSISVETSEAAKIKYSDWDSVITEANIVVSYEYPDLNSVGKQIRTEVFKLKNREIVKTIQQPL</sequence>